<accession>A0AAD6UHZ6</accession>
<name>A0AAD6UHZ6_9AGAR</name>
<dbReference type="GO" id="GO:0005634">
    <property type="term" value="C:nucleus"/>
    <property type="evidence" value="ECO:0007669"/>
    <property type="project" value="UniProtKB-SubCell"/>
</dbReference>
<feature type="domain" description="Chromo" evidence="4">
    <location>
        <begin position="57"/>
        <end position="120"/>
    </location>
</feature>
<protein>
    <recommendedName>
        <fullName evidence="4">Chromo domain-containing protein</fullName>
    </recommendedName>
</protein>
<dbReference type="GO" id="GO:0006338">
    <property type="term" value="P:chromatin remodeling"/>
    <property type="evidence" value="ECO:0007669"/>
    <property type="project" value="UniProtKB-ARBA"/>
</dbReference>
<dbReference type="PROSITE" id="PS50013">
    <property type="entry name" value="CHROMO_2"/>
    <property type="match status" value="1"/>
</dbReference>
<dbReference type="SMART" id="SM00298">
    <property type="entry name" value="CHROMO"/>
    <property type="match status" value="1"/>
</dbReference>
<evidence type="ECO:0000259" key="4">
    <source>
        <dbReference type="PROSITE" id="PS50013"/>
    </source>
</evidence>
<keyword evidence="6" id="KW-1185">Reference proteome</keyword>
<evidence type="ECO:0000256" key="3">
    <source>
        <dbReference type="SAM" id="MobiDB-lite"/>
    </source>
</evidence>
<dbReference type="InterPro" id="IPR023780">
    <property type="entry name" value="Chromo_domain"/>
</dbReference>
<dbReference type="CDD" id="cd18968">
    <property type="entry name" value="chromodomain"/>
    <property type="match status" value="1"/>
</dbReference>
<comment type="caution">
    <text evidence="5">The sequence shown here is derived from an EMBL/GenBank/DDBJ whole genome shotgun (WGS) entry which is preliminary data.</text>
</comment>
<evidence type="ECO:0000256" key="2">
    <source>
        <dbReference type="ARBA" id="ARBA00023242"/>
    </source>
</evidence>
<evidence type="ECO:0000313" key="6">
    <source>
        <dbReference type="Proteomes" id="UP001222325"/>
    </source>
</evidence>
<feature type="compositionally biased region" description="Low complexity" evidence="3">
    <location>
        <begin position="195"/>
        <end position="222"/>
    </location>
</feature>
<dbReference type="InterPro" id="IPR051219">
    <property type="entry name" value="Heterochromatin_chromo-domain"/>
</dbReference>
<organism evidence="5 6">
    <name type="scientific">Mycena belliarum</name>
    <dbReference type="NCBI Taxonomy" id="1033014"/>
    <lineage>
        <taxon>Eukaryota</taxon>
        <taxon>Fungi</taxon>
        <taxon>Dikarya</taxon>
        <taxon>Basidiomycota</taxon>
        <taxon>Agaricomycotina</taxon>
        <taxon>Agaricomycetes</taxon>
        <taxon>Agaricomycetidae</taxon>
        <taxon>Agaricales</taxon>
        <taxon>Marasmiineae</taxon>
        <taxon>Mycenaceae</taxon>
        <taxon>Mycena</taxon>
    </lineage>
</organism>
<dbReference type="Gene3D" id="2.40.50.40">
    <property type="match status" value="1"/>
</dbReference>
<sequence>MIKTPRPSTQKSCSKFCAAPNGSPHRVLNSPGSHPHPLTVRTMPRKRARNEDAEELYPVEVIVSAKRTGNKIKNDPSYPAFGAGWLYHVQWYGFPEEQNTWEPISSLGDCQRLLKSFWTEIGHESLSTTASNFVVTPRPDWIAHEKRRFIEDATTSQTSSSSKKSRTNRHTPLQPRKVTSPKSPRMPTHKIRLLPSNSSSSPSAHVSSSPSKRANPTWTEQPQTPPESQACPSSVPSPHSEPLTPPPTPEPTLEATPPAERLGVLSDVHEPVFAPTADSARVLPAFATPHAMPHMPVFVPDDPTPHPTPGTDVYFGCPPAHDEPCTSSNYTPIDSLDLDPGFVVCREVFTYPSLTDLYSFFDYGTMDSQLFNLADDPLLHLGLSF</sequence>
<comment type="subcellular location">
    <subcellularLocation>
        <location evidence="1">Nucleus</location>
    </subcellularLocation>
</comment>
<dbReference type="EMBL" id="JARJCN010000007">
    <property type="protein sequence ID" value="KAJ7099588.1"/>
    <property type="molecule type" value="Genomic_DNA"/>
</dbReference>
<dbReference type="InterPro" id="IPR000953">
    <property type="entry name" value="Chromo/chromo_shadow_dom"/>
</dbReference>
<dbReference type="InterPro" id="IPR016197">
    <property type="entry name" value="Chromo-like_dom_sf"/>
</dbReference>
<reference evidence="5" key="1">
    <citation type="submission" date="2023-03" db="EMBL/GenBank/DDBJ databases">
        <title>Massive genome expansion in bonnet fungi (Mycena s.s.) driven by repeated elements and novel gene families across ecological guilds.</title>
        <authorList>
            <consortium name="Lawrence Berkeley National Laboratory"/>
            <person name="Harder C.B."/>
            <person name="Miyauchi S."/>
            <person name="Viragh M."/>
            <person name="Kuo A."/>
            <person name="Thoen E."/>
            <person name="Andreopoulos B."/>
            <person name="Lu D."/>
            <person name="Skrede I."/>
            <person name="Drula E."/>
            <person name="Henrissat B."/>
            <person name="Morin E."/>
            <person name="Kohler A."/>
            <person name="Barry K."/>
            <person name="LaButti K."/>
            <person name="Morin E."/>
            <person name="Salamov A."/>
            <person name="Lipzen A."/>
            <person name="Mereny Z."/>
            <person name="Hegedus B."/>
            <person name="Baldrian P."/>
            <person name="Stursova M."/>
            <person name="Weitz H."/>
            <person name="Taylor A."/>
            <person name="Grigoriev I.V."/>
            <person name="Nagy L.G."/>
            <person name="Martin F."/>
            <person name="Kauserud H."/>
        </authorList>
    </citation>
    <scope>NUCLEOTIDE SEQUENCE</scope>
    <source>
        <strain evidence="5">CBHHK173m</strain>
    </source>
</reference>
<dbReference type="Proteomes" id="UP001222325">
    <property type="component" value="Unassembled WGS sequence"/>
</dbReference>
<evidence type="ECO:0000256" key="1">
    <source>
        <dbReference type="ARBA" id="ARBA00004123"/>
    </source>
</evidence>
<gene>
    <name evidence="5" type="ORF">B0H15DRAFT_820835</name>
</gene>
<evidence type="ECO:0000313" key="5">
    <source>
        <dbReference type="EMBL" id="KAJ7099588.1"/>
    </source>
</evidence>
<dbReference type="Pfam" id="PF00385">
    <property type="entry name" value="Chromo"/>
    <property type="match status" value="1"/>
</dbReference>
<feature type="region of interest" description="Disordered" evidence="3">
    <location>
        <begin position="21"/>
        <end position="51"/>
    </location>
</feature>
<keyword evidence="2" id="KW-0539">Nucleus</keyword>
<feature type="region of interest" description="Disordered" evidence="3">
    <location>
        <begin position="147"/>
        <end position="256"/>
    </location>
</feature>
<proteinExistence type="predicted"/>
<dbReference type="SUPFAM" id="SSF54160">
    <property type="entry name" value="Chromo domain-like"/>
    <property type="match status" value="1"/>
</dbReference>
<dbReference type="PANTHER" id="PTHR22812">
    <property type="entry name" value="CHROMOBOX PROTEIN"/>
    <property type="match status" value="1"/>
</dbReference>
<dbReference type="AlphaFoldDB" id="A0AAD6UHZ6"/>